<dbReference type="Pfam" id="PF13855">
    <property type="entry name" value="LRR_8"/>
    <property type="match status" value="2"/>
</dbReference>
<evidence type="ECO:0000256" key="2">
    <source>
        <dbReference type="ARBA" id="ARBA00022729"/>
    </source>
</evidence>
<dbReference type="Proteomes" id="UP000037510">
    <property type="component" value="Unassembled WGS sequence"/>
</dbReference>
<dbReference type="EMBL" id="JTDY01000296">
    <property type="protein sequence ID" value="KOB77831.1"/>
    <property type="molecule type" value="Genomic_DNA"/>
</dbReference>
<dbReference type="PANTHER" id="PTHR24373:SF370">
    <property type="entry name" value="FISH-LIPS, ISOFORM E"/>
    <property type="match status" value="1"/>
</dbReference>
<sequence length="396" mass="45715">MALKYAVLPFFFLSSVASELCPKQCDCDLYNGLNRAICVDQNIVNINIGVPTAVQVYHLTHNAISELDNFCFKESGYLSIEVLNLSYNLIFWIGLHAFSGLDKLAHLDLSNNRLRYIPSDLFWDTPHLLNLDLSSNVFESLKNEPIVMHSKLQVLNLNNCRIKALPDRLFSRLPNLKKLDISENYMVTINIEILRPLRKLERIQLRNDYWQCNPDFIAVENWILSQGITYEKQCNRIRPKMSEKMISQVPVEREDIELDKIWNITVPQNDTKILENENRSLTPLEKFDKDFSALQAFVIGLEIGLALGIVGTYVWLRRVCHIPFGCSRPQTRRERRRARTDGDMRASLLWSTLVNPDMETPPSFRRQLSLPDRSPPYGIPGVTETRLQVDAIRIPD</sequence>
<evidence type="ECO:0000256" key="4">
    <source>
        <dbReference type="SAM" id="Phobius"/>
    </source>
</evidence>
<dbReference type="InterPro" id="IPR032675">
    <property type="entry name" value="LRR_dom_sf"/>
</dbReference>
<organism evidence="6 7">
    <name type="scientific">Operophtera brumata</name>
    <name type="common">Winter moth</name>
    <name type="synonym">Phalaena brumata</name>
    <dbReference type="NCBI Taxonomy" id="104452"/>
    <lineage>
        <taxon>Eukaryota</taxon>
        <taxon>Metazoa</taxon>
        <taxon>Ecdysozoa</taxon>
        <taxon>Arthropoda</taxon>
        <taxon>Hexapoda</taxon>
        <taxon>Insecta</taxon>
        <taxon>Pterygota</taxon>
        <taxon>Neoptera</taxon>
        <taxon>Endopterygota</taxon>
        <taxon>Lepidoptera</taxon>
        <taxon>Glossata</taxon>
        <taxon>Ditrysia</taxon>
        <taxon>Geometroidea</taxon>
        <taxon>Geometridae</taxon>
        <taxon>Larentiinae</taxon>
        <taxon>Operophtera</taxon>
    </lineage>
</organism>
<dbReference type="GO" id="GO:0005615">
    <property type="term" value="C:extracellular space"/>
    <property type="evidence" value="ECO:0007669"/>
    <property type="project" value="TreeGrafter"/>
</dbReference>
<evidence type="ECO:0000256" key="3">
    <source>
        <dbReference type="ARBA" id="ARBA00022737"/>
    </source>
</evidence>
<dbReference type="STRING" id="104452.A0A0L7LRL7"/>
<dbReference type="InterPro" id="IPR003591">
    <property type="entry name" value="Leu-rich_rpt_typical-subtyp"/>
</dbReference>
<keyword evidence="4" id="KW-0472">Membrane</keyword>
<proteinExistence type="predicted"/>
<evidence type="ECO:0000313" key="6">
    <source>
        <dbReference type="EMBL" id="KOB77831.1"/>
    </source>
</evidence>
<evidence type="ECO:0000313" key="7">
    <source>
        <dbReference type="Proteomes" id="UP000037510"/>
    </source>
</evidence>
<reference evidence="6 7" key="1">
    <citation type="journal article" date="2015" name="Genome Biol. Evol.">
        <title>The genome of winter moth (Operophtera brumata) provides a genomic perspective on sexual dimorphism and phenology.</title>
        <authorList>
            <person name="Derks M.F."/>
            <person name="Smit S."/>
            <person name="Salis L."/>
            <person name="Schijlen E."/>
            <person name="Bossers A."/>
            <person name="Mateman C."/>
            <person name="Pijl A.S."/>
            <person name="de Ridder D."/>
            <person name="Groenen M.A."/>
            <person name="Visser M.E."/>
            <person name="Megens H.J."/>
        </authorList>
    </citation>
    <scope>NUCLEOTIDE SEQUENCE [LARGE SCALE GENOMIC DNA]</scope>
    <source>
        <strain evidence="6">WM2013NL</strain>
        <tissue evidence="6">Head and thorax</tissue>
    </source>
</reference>
<keyword evidence="4" id="KW-0812">Transmembrane</keyword>
<dbReference type="InterPro" id="IPR001611">
    <property type="entry name" value="Leu-rich_rpt"/>
</dbReference>
<keyword evidence="2 5" id="KW-0732">Signal</keyword>
<evidence type="ECO:0000256" key="1">
    <source>
        <dbReference type="ARBA" id="ARBA00022614"/>
    </source>
</evidence>
<dbReference type="GO" id="GO:0031012">
    <property type="term" value="C:extracellular matrix"/>
    <property type="evidence" value="ECO:0007669"/>
    <property type="project" value="TreeGrafter"/>
</dbReference>
<dbReference type="SUPFAM" id="SSF52058">
    <property type="entry name" value="L domain-like"/>
    <property type="match status" value="1"/>
</dbReference>
<name>A0A0L7LRL7_OPEBR</name>
<keyword evidence="1" id="KW-0433">Leucine-rich repeat</keyword>
<evidence type="ECO:0000256" key="5">
    <source>
        <dbReference type="SAM" id="SignalP"/>
    </source>
</evidence>
<dbReference type="AlphaFoldDB" id="A0A0L7LRL7"/>
<keyword evidence="7" id="KW-1185">Reference proteome</keyword>
<feature type="non-terminal residue" evidence="6">
    <location>
        <position position="396"/>
    </location>
</feature>
<protein>
    <submittedName>
        <fullName evidence="6">Immunoglobulin superfamily member 10</fullName>
    </submittedName>
</protein>
<keyword evidence="4" id="KW-1133">Transmembrane helix</keyword>
<gene>
    <name evidence="6" type="ORF">OBRU01_03343</name>
</gene>
<dbReference type="Gene3D" id="3.80.10.10">
    <property type="entry name" value="Ribonuclease Inhibitor"/>
    <property type="match status" value="2"/>
</dbReference>
<dbReference type="PANTHER" id="PTHR24373">
    <property type="entry name" value="SLIT RELATED LEUCINE-RICH REPEAT NEURONAL PROTEIN"/>
    <property type="match status" value="1"/>
</dbReference>
<dbReference type="InterPro" id="IPR050328">
    <property type="entry name" value="Dev_Immune_Receptor"/>
</dbReference>
<feature type="signal peptide" evidence="5">
    <location>
        <begin position="1"/>
        <end position="18"/>
    </location>
</feature>
<dbReference type="SMART" id="SM00369">
    <property type="entry name" value="LRR_TYP"/>
    <property type="match status" value="4"/>
</dbReference>
<feature type="chain" id="PRO_5005573660" evidence="5">
    <location>
        <begin position="19"/>
        <end position="396"/>
    </location>
</feature>
<keyword evidence="3" id="KW-0677">Repeat</keyword>
<dbReference type="PRINTS" id="PR00019">
    <property type="entry name" value="LEURICHRPT"/>
</dbReference>
<comment type="caution">
    <text evidence="6">The sequence shown here is derived from an EMBL/GenBank/DDBJ whole genome shotgun (WGS) entry which is preliminary data.</text>
</comment>
<dbReference type="PROSITE" id="PS51450">
    <property type="entry name" value="LRR"/>
    <property type="match status" value="1"/>
</dbReference>
<feature type="transmembrane region" description="Helical" evidence="4">
    <location>
        <begin position="293"/>
        <end position="316"/>
    </location>
</feature>
<accession>A0A0L7LRL7</accession>